<keyword evidence="10" id="KW-1185">Reference proteome</keyword>
<feature type="region of interest" description="Disordered" evidence="6">
    <location>
        <begin position="203"/>
        <end position="272"/>
    </location>
</feature>
<dbReference type="PANTHER" id="PTHR46348:SF1">
    <property type="entry name" value="DELETED IN LUNG AND ESOPHAGEAL CANCER PROTEIN 1"/>
    <property type="match status" value="1"/>
</dbReference>
<gene>
    <name evidence="9" type="ORF">NHX12_021652</name>
</gene>
<dbReference type="AlphaFoldDB" id="A0A9Q0ISJ7"/>
<evidence type="ECO:0000256" key="3">
    <source>
        <dbReference type="ARBA" id="ARBA00022490"/>
    </source>
</evidence>
<dbReference type="PANTHER" id="PTHR46348">
    <property type="entry name" value="DELETED IN LUNG AND ESOPHAGEAL CANCER PROTEIN 1"/>
    <property type="match status" value="1"/>
</dbReference>
<comment type="caution">
    <text evidence="9">The sequence shown here is derived from an EMBL/GenBank/DDBJ whole genome shotgun (WGS) entry which is preliminary data.</text>
</comment>
<feature type="region of interest" description="Disordered" evidence="6">
    <location>
        <begin position="148"/>
        <end position="190"/>
    </location>
</feature>
<dbReference type="GO" id="GO:0005929">
    <property type="term" value="C:cilium"/>
    <property type="evidence" value="ECO:0007669"/>
    <property type="project" value="TreeGrafter"/>
</dbReference>
<evidence type="ECO:0000256" key="1">
    <source>
        <dbReference type="ARBA" id="ARBA00004138"/>
    </source>
</evidence>
<dbReference type="OrthoDB" id="2115465at2759"/>
<evidence type="ECO:0000256" key="4">
    <source>
        <dbReference type="ARBA" id="ARBA00023069"/>
    </source>
</evidence>
<evidence type="ECO:0000256" key="5">
    <source>
        <dbReference type="ARBA" id="ARBA00023273"/>
    </source>
</evidence>
<dbReference type="InterPro" id="IPR033304">
    <property type="entry name" value="DLEC1"/>
</dbReference>
<evidence type="ECO:0000313" key="10">
    <source>
        <dbReference type="Proteomes" id="UP001148018"/>
    </source>
</evidence>
<dbReference type="GO" id="GO:0008285">
    <property type="term" value="P:negative regulation of cell population proliferation"/>
    <property type="evidence" value="ECO:0007669"/>
    <property type="project" value="InterPro"/>
</dbReference>
<proteinExistence type="predicted"/>
<organism evidence="9 10">
    <name type="scientific">Muraenolepis orangiensis</name>
    <name type="common">Patagonian moray cod</name>
    <dbReference type="NCBI Taxonomy" id="630683"/>
    <lineage>
        <taxon>Eukaryota</taxon>
        <taxon>Metazoa</taxon>
        <taxon>Chordata</taxon>
        <taxon>Craniata</taxon>
        <taxon>Vertebrata</taxon>
        <taxon>Euteleostomi</taxon>
        <taxon>Actinopterygii</taxon>
        <taxon>Neopterygii</taxon>
        <taxon>Teleostei</taxon>
        <taxon>Neoteleostei</taxon>
        <taxon>Acanthomorphata</taxon>
        <taxon>Zeiogadaria</taxon>
        <taxon>Gadariae</taxon>
        <taxon>Gadiformes</taxon>
        <taxon>Muraenolepidoidei</taxon>
        <taxon>Muraenolepididae</taxon>
        <taxon>Muraenolepis</taxon>
    </lineage>
</organism>
<evidence type="ECO:0000256" key="2">
    <source>
        <dbReference type="ARBA" id="ARBA00004496"/>
    </source>
</evidence>
<feature type="compositionally biased region" description="Basic and acidic residues" evidence="6">
    <location>
        <begin position="153"/>
        <end position="164"/>
    </location>
</feature>
<dbReference type="InterPro" id="IPR059041">
    <property type="entry name" value="Ig_DLEC1_1"/>
</dbReference>
<keyword evidence="5" id="KW-0966">Cell projection</keyword>
<dbReference type="Pfam" id="PF22544">
    <property type="entry name" value="HYDIN_VesB_CFA65-like_Ig"/>
    <property type="match status" value="1"/>
</dbReference>
<comment type="subcellular location">
    <subcellularLocation>
        <location evidence="1">Cell projection</location>
        <location evidence="1">Cilium</location>
    </subcellularLocation>
    <subcellularLocation>
        <location evidence="2">Cytoplasm</location>
    </subcellularLocation>
</comment>
<dbReference type="EMBL" id="JANIIK010000037">
    <property type="protein sequence ID" value="KAJ3611637.1"/>
    <property type="molecule type" value="Genomic_DNA"/>
</dbReference>
<dbReference type="Gene3D" id="2.60.40.10">
    <property type="entry name" value="Immunoglobulins"/>
    <property type="match status" value="5"/>
</dbReference>
<evidence type="ECO:0000256" key="6">
    <source>
        <dbReference type="SAM" id="MobiDB-lite"/>
    </source>
</evidence>
<protein>
    <recommendedName>
        <fullName evidence="11">Deleted in lung and esophageal cancer protein 1</fullName>
    </recommendedName>
</protein>
<feature type="domain" description="Deleted in lung and esophageal cancer protein 1 Ig-like" evidence="8">
    <location>
        <begin position="291"/>
        <end position="388"/>
    </location>
</feature>
<dbReference type="GO" id="GO:0005737">
    <property type="term" value="C:cytoplasm"/>
    <property type="evidence" value="ECO:0007669"/>
    <property type="project" value="TreeGrafter"/>
</dbReference>
<dbReference type="InterPro" id="IPR013783">
    <property type="entry name" value="Ig-like_fold"/>
</dbReference>
<reference evidence="9" key="1">
    <citation type="submission" date="2022-07" db="EMBL/GenBank/DDBJ databases">
        <title>Chromosome-level genome of Muraenolepis orangiensis.</title>
        <authorList>
            <person name="Kim J."/>
        </authorList>
    </citation>
    <scope>NUCLEOTIDE SEQUENCE</scope>
    <source>
        <strain evidence="9">KU_S4_2022</strain>
        <tissue evidence="9">Muscle</tissue>
    </source>
</reference>
<dbReference type="Pfam" id="PF23277">
    <property type="entry name" value="Ig_Dlec1_1"/>
    <property type="match status" value="1"/>
</dbReference>
<accession>A0A9Q0ISJ7</accession>
<keyword evidence="3" id="KW-0963">Cytoplasm</keyword>
<feature type="domain" description="HYDIN/VesB/CFA65-like Ig-like" evidence="7">
    <location>
        <begin position="711"/>
        <end position="812"/>
    </location>
</feature>
<evidence type="ECO:0000259" key="8">
    <source>
        <dbReference type="Pfam" id="PF23277"/>
    </source>
</evidence>
<dbReference type="Proteomes" id="UP001148018">
    <property type="component" value="Unassembled WGS sequence"/>
</dbReference>
<name>A0A9Q0ISJ7_9TELE</name>
<keyword evidence="4" id="KW-0969">Cilium</keyword>
<dbReference type="GO" id="GO:0015631">
    <property type="term" value="F:tubulin binding"/>
    <property type="evidence" value="ECO:0007669"/>
    <property type="project" value="TreeGrafter"/>
</dbReference>
<dbReference type="Pfam" id="PF23316">
    <property type="entry name" value="Ig_DLEC1_6th"/>
    <property type="match status" value="1"/>
</dbReference>
<evidence type="ECO:0000259" key="7">
    <source>
        <dbReference type="Pfam" id="PF22544"/>
    </source>
</evidence>
<sequence>MQEDLAAEPIPRGKDASMHLHLPASEYSQDTSHVFTSIFKDTYTKEVIGRDTASNLSKTKRGSSDHHEKHVEELEQIHSKNAECTKQADMLEKHITQARVRVAATEAQTRARLLEEMGEAYDQLGLPPARSTFQWCVDSDLLKRNNLIGPQDYRPDSRAERESYAARSAARDQTGGKPRDGSECSLQTLDGTLPRSDVVVKRKSSHVGAKCRPSVPKAASKSSDQSVAAARDSFKKLKAPQNVPRNPRFLPPHVNSLVRAPRGSKGEKKKSLREATTLSLLSTTDESVSVFQATPQVVSFTEYTVGQVYETSLELKNLTASSRYIRVIPPTTTYFSIGLGRFPGEGGMVAPGMCCKYTVRFAPDSLGDFEDYVVVETEAPQPLLVPLVARRPPPILSLPRVLDCGPSLVGGVKLVEYLCCNQGLSGGSFCIMPRSQWPASNLRTVSYSQDFTVVCDNCQVKDITIQERDLAAEHFVRFPSCHPHCVERKTAVIKNHTDLELPFFWQVMMPNLQSLLPGEEPDLARIHFHPATDDVFHVSPLIGSLAPRQDQAFEFTYLPKELKDHHSVCQLVVRDVPQCPTESGQSGAPKMSHVIVMEVEVKGSTKPYQLRLEPSAVVLPGKPFVGTTTRTKFKLWNHSTSGVLFHWERMNDCHIMEVEPCRGEIEVNACAQLDLVVTGGRPEKVVTSLLCHIEKHHQPLGLPVEVSFKGPELTLSDPILDLGLQRLGEESHRTVLLTNTSPLEASWTLGKSGSGGPEDPQLVSLEPRRGVLAAQASCRLDVVFRALACGHFDALLEISVEQGSECYLSVRADVESPRVCLSSSELAFSEIYVGVPANGVVSLVNRSLLPAHFAWTSQLQGKQASLCSASFRPPSGTLDPHATVDVTVEYTSHTDVSGTSYIVVGGWSDAFFKVSLCHFGPMF</sequence>
<evidence type="ECO:0008006" key="11">
    <source>
        <dbReference type="Google" id="ProtNLM"/>
    </source>
</evidence>
<evidence type="ECO:0000313" key="9">
    <source>
        <dbReference type="EMBL" id="KAJ3611637.1"/>
    </source>
</evidence>
<dbReference type="InterPro" id="IPR053879">
    <property type="entry name" value="HYDIN_VesB_CFA65-like_Ig"/>
</dbReference>